<evidence type="ECO:0000313" key="2">
    <source>
        <dbReference type="Proteomes" id="UP001597036"/>
    </source>
</evidence>
<evidence type="ECO:0000313" key="1">
    <source>
        <dbReference type="EMBL" id="MFD0704147.1"/>
    </source>
</evidence>
<dbReference type="RefSeq" id="WP_377937415.1">
    <property type="nucleotide sequence ID" value="NZ_JBHTHQ010000001.1"/>
</dbReference>
<dbReference type="EMBL" id="JBHTHQ010000001">
    <property type="protein sequence ID" value="MFD0704147.1"/>
    <property type="molecule type" value="Genomic_DNA"/>
</dbReference>
<name>A0ABW2Y7X8_9BIFI</name>
<reference evidence="2" key="1">
    <citation type="journal article" date="2019" name="Int. J. Syst. Evol. Microbiol.">
        <title>The Global Catalogue of Microorganisms (GCM) 10K type strain sequencing project: providing services to taxonomists for standard genome sequencing and annotation.</title>
        <authorList>
            <consortium name="The Broad Institute Genomics Platform"/>
            <consortium name="The Broad Institute Genome Sequencing Center for Infectious Disease"/>
            <person name="Wu L."/>
            <person name="Ma J."/>
        </authorList>
    </citation>
    <scope>NUCLEOTIDE SEQUENCE [LARGE SCALE GENOMIC DNA]</scope>
    <source>
        <strain evidence="2">CCM 8604</strain>
    </source>
</reference>
<organism evidence="1 2">
    <name type="scientific">Alloscardovia venturai</name>
    <dbReference type="NCBI Taxonomy" id="1769421"/>
    <lineage>
        <taxon>Bacteria</taxon>
        <taxon>Bacillati</taxon>
        <taxon>Actinomycetota</taxon>
        <taxon>Actinomycetes</taxon>
        <taxon>Bifidobacteriales</taxon>
        <taxon>Bifidobacteriaceae</taxon>
        <taxon>Alloscardovia</taxon>
    </lineage>
</organism>
<accession>A0ABW2Y7X8</accession>
<comment type="caution">
    <text evidence="1">The sequence shown here is derived from an EMBL/GenBank/DDBJ whole genome shotgun (WGS) entry which is preliminary data.</text>
</comment>
<gene>
    <name evidence="1" type="ORF">ACFQY8_00035</name>
</gene>
<sequence length="117" mass="13045">MKDLPGHTKNIGKLLRGGDFSGAVLDAKLTQKSILNIDVSAKNIVKFGKELSHAVEQQPYQNHQQNIAGWEKFALHQVTEKIDIKPFSTQMTKHIDTYIDNFNETSSVSFNFAGVGK</sequence>
<protein>
    <submittedName>
        <fullName evidence="1">Uncharacterized protein</fullName>
    </submittedName>
</protein>
<dbReference type="Proteomes" id="UP001597036">
    <property type="component" value="Unassembled WGS sequence"/>
</dbReference>
<proteinExistence type="predicted"/>
<keyword evidence="2" id="KW-1185">Reference proteome</keyword>